<dbReference type="GeneID" id="93757775"/>
<dbReference type="PANTHER" id="PTHR46211">
    <property type="entry name" value="GLYCEROPHOSPHORYL DIESTER PHOSPHODIESTERASE"/>
    <property type="match status" value="1"/>
</dbReference>
<sequence>MASDPSTQPGHGGADATATAQASIPQAVDALGATGGAQARNSGAGAHLLSVDEASAPVHAAGADMVKRLLAGRPFYISHRMGGTEYPEFTQKGLDASLRAGFTALEVSLRRCASGEFVAIHDWTTARTVPGTKYQIWNTPWSTLRTLRQGAGPFMRLTDIVARIPANVVLAIDHKTTSSQDQKNKGDLASEKALFEYLHRAFGGHPERRVLWKTFAKGTSATRAKARGYRTMAMLYPAEVAGARLAQWDVLGMEWNAGAHVWKTLAAAKKPTIAHIITNAGQVKRALANGASGLMASYPSRVHP</sequence>
<name>A0A2X0UL38_9ACTO</name>
<evidence type="ECO:0000259" key="1">
    <source>
        <dbReference type="PROSITE" id="PS51704"/>
    </source>
</evidence>
<dbReference type="GO" id="GO:0008081">
    <property type="term" value="F:phosphoric diester hydrolase activity"/>
    <property type="evidence" value="ECO:0007669"/>
    <property type="project" value="InterPro"/>
</dbReference>
<dbReference type="Gene3D" id="3.20.20.190">
    <property type="entry name" value="Phosphatidylinositol (PI) phosphodiesterase"/>
    <property type="match status" value="1"/>
</dbReference>
<gene>
    <name evidence="2" type="ORF">NCTC9935_01891</name>
</gene>
<protein>
    <submittedName>
        <fullName evidence="2">Cytoplasmic glycerophosphodiester phosphodiesterase</fullName>
    </submittedName>
</protein>
<evidence type="ECO:0000313" key="3">
    <source>
        <dbReference type="Proteomes" id="UP000250192"/>
    </source>
</evidence>
<dbReference type="RefSeq" id="WP_111824348.1">
    <property type="nucleotide sequence ID" value="NZ_CBDERX010000079.1"/>
</dbReference>
<reference evidence="2 3" key="1">
    <citation type="submission" date="2018-06" db="EMBL/GenBank/DDBJ databases">
        <authorList>
            <consortium name="Pathogen Informatics"/>
            <person name="Doyle S."/>
        </authorList>
    </citation>
    <scope>NUCLEOTIDE SEQUENCE [LARGE SCALE GENOMIC DNA]</scope>
    <source>
        <strain evidence="2 3">NCTC9935</strain>
    </source>
</reference>
<dbReference type="PANTHER" id="PTHR46211:SF14">
    <property type="entry name" value="GLYCEROPHOSPHODIESTER PHOSPHODIESTERASE"/>
    <property type="match status" value="1"/>
</dbReference>
<dbReference type="Pfam" id="PF03009">
    <property type="entry name" value="GDPD"/>
    <property type="match status" value="1"/>
</dbReference>
<dbReference type="InterPro" id="IPR030395">
    <property type="entry name" value="GP_PDE_dom"/>
</dbReference>
<dbReference type="PROSITE" id="PS51704">
    <property type="entry name" value="GP_PDE"/>
    <property type="match status" value="1"/>
</dbReference>
<dbReference type="Proteomes" id="UP000250192">
    <property type="component" value="Unassembled WGS sequence"/>
</dbReference>
<dbReference type="AlphaFoldDB" id="A0A2X0UL38"/>
<keyword evidence="3" id="KW-1185">Reference proteome</keyword>
<dbReference type="EMBL" id="UAPR01000011">
    <property type="protein sequence ID" value="SPT56360.1"/>
    <property type="molecule type" value="Genomic_DNA"/>
</dbReference>
<feature type="domain" description="GP-PDE" evidence="1">
    <location>
        <begin position="74"/>
        <end position="304"/>
    </location>
</feature>
<accession>A0A2X0UL38</accession>
<dbReference type="SUPFAM" id="SSF51695">
    <property type="entry name" value="PLC-like phosphodiesterases"/>
    <property type="match status" value="1"/>
</dbReference>
<evidence type="ECO:0000313" key="2">
    <source>
        <dbReference type="EMBL" id="SPT56360.1"/>
    </source>
</evidence>
<dbReference type="InterPro" id="IPR017946">
    <property type="entry name" value="PLC-like_Pdiesterase_TIM-brl"/>
</dbReference>
<dbReference type="OrthoDB" id="3268277at2"/>
<organism evidence="2 3">
    <name type="scientific">Schaalia odontolytica</name>
    <dbReference type="NCBI Taxonomy" id="1660"/>
    <lineage>
        <taxon>Bacteria</taxon>
        <taxon>Bacillati</taxon>
        <taxon>Actinomycetota</taxon>
        <taxon>Actinomycetes</taxon>
        <taxon>Actinomycetales</taxon>
        <taxon>Actinomycetaceae</taxon>
        <taxon>Schaalia</taxon>
    </lineage>
</organism>
<proteinExistence type="predicted"/>
<dbReference type="GO" id="GO:0006629">
    <property type="term" value="P:lipid metabolic process"/>
    <property type="evidence" value="ECO:0007669"/>
    <property type="project" value="InterPro"/>
</dbReference>